<accession>A0ABQ5F345</accession>
<feature type="region of interest" description="Disordered" evidence="1">
    <location>
        <begin position="285"/>
        <end position="330"/>
    </location>
</feature>
<evidence type="ECO:0000256" key="1">
    <source>
        <dbReference type="SAM" id="MobiDB-lite"/>
    </source>
</evidence>
<dbReference type="Proteomes" id="UP001151760">
    <property type="component" value="Unassembled WGS sequence"/>
</dbReference>
<organism evidence="2 3">
    <name type="scientific">Tanacetum coccineum</name>
    <dbReference type="NCBI Taxonomy" id="301880"/>
    <lineage>
        <taxon>Eukaryota</taxon>
        <taxon>Viridiplantae</taxon>
        <taxon>Streptophyta</taxon>
        <taxon>Embryophyta</taxon>
        <taxon>Tracheophyta</taxon>
        <taxon>Spermatophyta</taxon>
        <taxon>Magnoliopsida</taxon>
        <taxon>eudicotyledons</taxon>
        <taxon>Gunneridae</taxon>
        <taxon>Pentapetalae</taxon>
        <taxon>asterids</taxon>
        <taxon>campanulids</taxon>
        <taxon>Asterales</taxon>
        <taxon>Asteraceae</taxon>
        <taxon>Asteroideae</taxon>
        <taxon>Anthemideae</taxon>
        <taxon>Anthemidinae</taxon>
        <taxon>Tanacetum</taxon>
    </lineage>
</organism>
<feature type="region of interest" description="Disordered" evidence="1">
    <location>
        <begin position="342"/>
        <end position="431"/>
    </location>
</feature>
<proteinExistence type="predicted"/>
<comment type="caution">
    <text evidence="2">The sequence shown here is derived from an EMBL/GenBank/DDBJ whole genome shotgun (WGS) entry which is preliminary data.</text>
</comment>
<feature type="compositionally biased region" description="Acidic residues" evidence="1">
    <location>
        <begin position="397"/>
        <end position="406"/>
    </location>
</feature>
<evidence type="ECO:0000313" key="3">
    <source>
        <dbReference type="Proteomes" id="UP001151760"/>
    </source>
</evidence>
<reference evidence="2" key="2">
    <citation type="submission" date="2022-01" db="EMBL/GenBank/DDBJ databases">
        <authorList>
            <person name="Yamashiro T."/>
            <person name="Shiraishi A."/>
            <person name="Satake H."/>
            <person name="Nakayama K."/>
        </authorList>
    </citation>
    <scope>NUCLEOTIDE SEQUENCE</scope>
</reference>
<gene>
    <name evidence="2" type="ORF">Tco_0992557</name>
</gene>
<sequence>MNKEEIRQVTALDEKWVPTKERVKISTTKLDWILLCHRRKKLFKLSSMSSRTLPTTRNLPFLLKSLKYLCSSSGTLSGRIQGVEFAEVSDDESTLTFLIDLGYKGPLYKYPSMFVDNMHQPWRNLAAIINKYLFGKSTSNDRLRKSRINILWGMFHRENVDYPELIWEDFAFQIDNRQLKKGRRKIIPYRSRIVIKRKVSISIDDNIIPEPYIALKLGKSISLTKAAEEEATRQVHATHARIVTESVSEQQEEDHQGVLTLTPEEKLAVDRMQVLKDSKKISRRQLNTRGLSEGTGVSPGVPDESTVIPATSSEGTSAKPGVPDEEKVTSEPNVILDWGSEHESEYTEEDDYDENIEWVDTDEEEEKNDDDDDIRIDLEQTDDEETNNEFMHGEEHVQDDDEETDDEFVHGDEQVNDDNDKEMTNAEDADTGTMIKKLLTRQRQMLKIQKKQKDDIKEPEFPPLSFSLLVSSCFGNQFLNLSFDKSTVGNLKDSIDAEINSLLEIQI</sequence>
<keyword evidence="3" id="KW-1185">Reference proteome</keyword>
<reference evidence="2" key="1">
    <citation type="journal article" date="2022" name="Int. J. Mol. Sci.">
        <title>Draft Genome of Tanacetum Coccineum: Genomic Comparison of Closely Related Tanacetum-Family Plants.</title>
        <authorList>
            <person name="Yamashiro T."/>
            <person name="Shiraishi A."/>
            <person name="Nakayama K."/>
            <person name="Satake H."/>
        </authorList>
    </citation>
    <scope>NUCLEOTIDE SEQUENCE</scope>
</reference>
<name>A0ABQ5F345_9ASTR</name>
<dbReference type="EMBL" id="BQNB010016936">
    <property type="protein sequence ID" value="GJT57503.1"/>
    <property type="molecule type" value="Genomic_DNA"/>
</dbReference>
<protein>
    <submittedName>
        <fullName evidence="2">Uncharacterized protein</fullName>
    </submittedName>
</protein>
<feature type="compositionally biased region" description="Acidic residues" evidence="1">
    <location>
        <begin position="414"/>
        <end position="430"/>
    </location>
</feature>
<feature type="compositionally biased region" description="Acidic residues" evidence="1">
    <location>
        <begin position="346"/>
        <end position="387"/>
    </location>
</feature>
<evidence type="ECO:0000313" key="2">
    <source>
        <dbReference type="EMBL" id="GJT57503.1"/>
    </source>
</evidence>